<dbReference type="KEGG" id="sct:SCAT_3328"/>
<dbReference type="OrthoDB" id="2014935at2"/>
<dbReference type="HOGENOM" id="CLU_036785_2_0_11"/>
<evidence type="ECO:0000313" key="3">
    <source>
        <dbReference type="Proteomes" id="UP000007842"/>
    </source>
</evidence>
<dbReference type="EMBL" id="CP003219">
    <property type="protein sequence ID" value="AEW95692.1"/>
    <property type="molecule type" value="Genomic_DNA"/>
</dbReference>
<feature type="transmembrane region" description="Helical" evidence="1">
    <location>
        <begin position="458"/>
        <end position="481"/>
    </location>
</feature>
<dbReference type="AlphaFoldDB" id="F8JVJ3"/>
<gene>
    <name evidence="2" type="ordered locus">SCATT_33210</name>
</gene>
<evidence type="ECO:0000313" key="2">
    <source>
        <dbReference type="EMBL" id="AEW95692.1"/>
    </source>
</evidence>
<feature type="transmembrane region" description="Helical" evidence="1">
    <location>
        <begin position="85"/>
        <end position="107"/>
    </location>
</feature>
<dbReference type="eggNOG" id="COG3559">
    <property type="taxonomic scope" value="Bacteria"/>
</dbReference>
<dbReference type="KEGG" id="scy:SCATT_33210"/>
<feature type="transmembrane region" description="Helical" evidence="1">
    <location>
        <begin position="24"/>
        <end position="44"/>
    </location>
</feature>
<keyword evidence="1" id="KW-0472">Membrane</keyword>
<feature type="transmembrane region" description="Helical" evidence="1">
    <location>
        <begin position="193"/>
        <end position="212"/>
    </location>
</feature>
<feature type="transmembrane region" description="Helical" evidence="1">
    <location>
        <begin position="345"/>
        <end position="367"/>
    </location>
</feature>
<dbReference type="PATRIC" id="fig|1003195.11.peg.4801"/>
<proteinExistence type="predicted"/>
<feature type="transmembrane region" description="Helical" evidence="1">
    <location>
        <begin position="239"/>
        <end position="261"/>
    </location>
</feature>
<reference evidence="3" key="1">
    <citation type="submission" date="2011-12" db="EMBL/GenBank/DDBJ databases">
        <title>Complete genome sequence of Streptomyces cattleya strain DSM 46488.</title>
        <authorList>
            <person name="Ou H.-Y."/>
            <person name="Li P."/>
            <person name="Zhao C."/>
            <person name="O'Hagan D."/>
            <person name="Deng Z."/>
        </authorList>
    </citation>
    <scope>NUCLEOTIDE SEQUENCE [LARGE SCALE GENOMIC DNA]</scope>
    <source>
        <strain evidence="3">ATCC 35852 / DSM 46488 / JCM 4925 / NBRC 14057 / NRRL 8057</strain>
    </source>
</reference>
<dbReference type="STRING" id="1003195.SCATT_33210"/>
<keyword evidence="1" id="KW-0812">Transmembrane</keyword>
<feature type="transmembrane region" description="Helical" evidence="1">
    <location>
        <begin position="128"/>
        <end position="154"/>
    </location>
</feature>
<evidence type="ECO:0000256" key="1">
    <source>
        <dbReference type="SAM" id="Phobius"/>
    </source>
</evidence>
<accession>G8WQT3</accession>
<sequence length="527" mass="52906">MSARDTAWTGTGTLLRAALRRDRVMAAVWVYALTASVAGTAVSLRRLYPTPAARASFARTVATDGTLRALYGPVLDPATTGGLTAWRMGSLGAALAGLMGVLIVVRHTRDEEESGRLELLAAGAVGRYAPLTAALLAGCAAAGALAVAVFAALVALGQGAAGSLALGGALGGAAVMFAAVAAVAAQLARGGRLARGVGGAVLGAAFLLRVAGDARGDALGWWSPLGWTAYARPFAAERWWLFAAMAAFAGVLTAVAFRLAARRDLGAGLLGDRPGAPVAGRWLRGPLGLAWRLHRGALAGWTVAFAVTGALAGGAASGAAGLIEGNARVGDLIRALGGTRRLDDAYLSAMTGLLGLVAAVQAVQAVLRIRAEETSGRAEPVLAGAVGRVRWALSHLAFAMAGPAVALAVGGVATGLAYGSGVPRLLAAALAEVPAVWVAGAVAALLAGAVPRAAQAAWAVPAGALLLGQLGPVLGAPRWAMDLSPFTHLPRLPSPVPVPPAPYLWLTLASLALTAASLTALRRRDVF</sequence>
<feature type="transmembrane region" description="Helical" evidence="1">
    <location>
        <begin position="298"/>
        <end position="323"/>
    </location>
</feature>
<feature type="transmembrane region" description="Helical" evidence="1">
    <location>
        <begin position="160"/>
        <end position="181"/>
    </location>
</feature>
<feature type="transmembrane region" description="Helical" evidence="1">
    <location>
        <begin position="425"/>
        <end position="446"/>
    </location>
</feature>
<dbReference type="RefSeq" id="WP_014144058.1">
    <property type="nucleotide sequence ID" value="NC_016111.1"/>
</dbReference>
<name>F8JVJ3_STREN</name>
<keyword evidence="3" id="KW-1185">Reference proteome</keyword>
<dbReference type="Proteomes" id="UP000007842">
    <property type="component" value="Chromosome"/>
</dbReference>
<protein>
    <submittedName>
        <fullName evidence="2">ABC transporter membrane-spanning protein</fullName>
    </submittedName>
</protein>
<keyword evidence="1" id="KW-1133">Transmembrane helix</keyword>
<organism evidence="2 3">
    <name type="scientific">Streptantibioticus cattleyicolor (strain ATCC 35852 / DSM 46488 / JCM 4925 / NBRC 14057 / NRRL 8057)</name>
    <name type="common">Streptomyces cattleya</name>
    <dbReference type="NCBI Taxonomy" id="1003195"/>
    <lineage>
        <taxon>Bacteria</taxon>
        <taxon>Bacillati</taxon>
        <taxon>Actinomycetota</taxon>
        <taxon>Actinomycetes</taxon>
        <taxon>Kitasatosporales</taxon>
        <taxon>Streptomycetaceae</taxon>
        <taxon>Streptantibioticus</taxon>
    </lineage>
</organism>
<feature type="transmembrane region" description="Helical" evidence="1">
    <location>
        <begin position="501"/>
        <end position="521"/>
    </location>
</feature>
<accession>F8JVJ3</accession>
<feature type="transmembrane region" description="Helical" evidence="1">
    <location>
        <begin position="396"/>
        <end position="419"/>
    </location>
</feature>